<name>A0ABT6BDU0_9GAMM</name>
<keyword evidence="3 6" id="KW-0812">Transmembrane</keyword>
<sequence length="184" mass="20256">MSSGRIAVTLTAGVATLVAALHGSAYLTYRLLGFDTSPPWHAWWQYANVAQRPTYASVAWRIHLAGALGIGVPVFLFGVVMVLLWRRSKGSLYGEARFARRADIARHGMFDPSPTGLVVGRLGRRLIRMPGQQFALLAAPTRSGKGVGIVAVRHQPSLRTCVVRSQARPCDARDRHRFRQRRAG</sequence>
<comment type="caution">
    <text evidence="7">The sequence shown here is derived from an EMBL/GenBank/DDBJ whole genome shotgun (WGS) entry which is preliminary data.</text>
</comment>
<organism evidence="7 8">
    <name type="scientific">Luteibacter sahnii</name>
    <dbReference type="NCBI Taxonomy" id="3021977"/>
    <lineage>
        <taxon>Bacteria</taxon>
        <taxon>Pseudomonadati</taxon>
        <taxon>Pseudomonadota</taxon>
        <taxon>Gammaproteobacteria</taxon>
        <taxon>Lysobacterales</taxon>
        <taxon>Rhodanobacteraceae</taxon>
        <taxon>Luteibacter</taxon>
    </lineage>
</organism>
<evidence type="ECO:0008006" key="9">
    <source>
        <dbReference type="Google" id="ProtNLM"/>
    </source>
</evidence>
<feature type="transmembrane region" description="Helical" evidence="6">
    <location>
        <begin position="62"/>
        <end position="85"/>
    </location>
</feature>
<evidence type="ECO:0000256" key="2">
    <source>
        <dbReference type="ARBA" id="ARBA00022475"/>
    </source>
</evidence>
<reference evidence="7 8" key="1">
    <citation type="journal article" date="2024" name="Curr. Microbiol.">
        <title>Luteibacter sahnii sp. nov., A Novel Yellow-Colored Xanthomonadin Pigment Producing Probiotic Bacterium from Healthy Rice Seed Microbiome.</title>
        <authorList>
            <person name="Jaiswal G."/>
            <person name="Rana R."/>
            <person name="Nayak P.K."/>
            <person name="Chouhan R."/>
            <person name="Gandhi S.G."/>
            <person name="Patel H.K."/>
            <person name="Patil P.B."/>
        </authorList>
    </citation>
    <scope>NUCLEOTIDE SEQUENCE [LARGE SCALE GENOMIC DNA]</scope>
    <source>
        <strain evidence="7 8">PPL201</strain>
    </source>
</reference>
<protein>
    <recommendedName>
        <fullName evidence="9">Type IV secretory system conjugative DNA transfer family protein</fullName>
    </recommendedName>
</protein>
<dbReference type="EMBL" id="JARJJS010000004">
    <property type="protein sequence ID" value="MDF4026207.1"/>
    <property type="molecule type" value="Genomic_DNA"/>
</dbReference>
<keyword evidence="5 6" id="KW-0472">Membrane</keyword>
<evidence type="ECO:0000256" key="6">
    <source>
        <dbReference type="SAM" id="Phobius"/>
    </source>
</evidence>
<dbReference type="InterPro" id="IPR051539">
    <property type="entry name" value="T4SS-coupling_protein"/>
</dbReference>
<evidence type="ECO:0000256" key="1">
    <source>
        <dbReference type="ARBA" id="ARBA00004651"/>
    </source>
</evidence>
<evidence type="ECO:0000313" key="7">
    <source>
        <dbReference type="EMBL" id="MDF4026207.1"/>
    </source>
</evidence>
<dbReference type="Proteomes" id="UP001528850">
    <property type="component" value="Unassembled WGS sequence"/>
</dbReference>
<gene>
    <name evidence="7" type="ORF">P3W24_14625</name>
</gene>
<keyword evidence="4 6" id="KW-1133">Transmembrane helix</keyword>
<keyword evidence="2" id="KW-1003">Cell membrane</keyword>
<evidence type="ECO:0000256" key="5">
    <source>
        <dbReference type="ARBA" id="ARBA00023136"/>
    </source>
</evidence>
<keyword evidence="8" id="KW-1185">Reference proteome</keyword>
<evidence type="ECO:0000256" key="4">
    <source>
        <dbReference type="ARBA" id="ARBA00022989"/>
    </source>
</evidence>
<evidence type="ECO:0000313" key="8">
    <source>
        <dbReference type="Proteomes" id="UP001528850"/>
    </source>
</evidence>
<proteinExistence type="predicted"/>
<accession>A0ABT6BDU0</accession>
<dbReference type="PANTHER" id="PTHR37937:SF1">
    <property type="entry name" value="CONJUGATIVE TRANSFER: DNA TRANSPORT"/>
    <property type="match status" value="1"/>
</dbReference>
<comment type="subcellular location">
    <subcellularLocation>
        <location evidence="1">Cell membrane</location>
        <topology evidence="1">Multi-pass membrane protein</topology>
    </subcellularLocation>
</comment>
<dbReference type="PANTHER" id="PTHR37937">
    <property type="entry name" value="CONJUGATIVE TRANSFER: DNA TRANSPORT"/>
    <property type="match status" value="1"/>
</dbReference>
<evidence type="ECO:0000256" key="3">
    <source>
        <dbReference type="ARBA" id="ARBA00022692"/>
    </source>
</evidence>